<organism evidence="1 2">
    <name type="scientific">Pyrenophora tritici-repentis</name>
    <dbReference type="NCBI Taxonomy" id="45151"/>
    <lineage>
        <taxon>Eukaryota</taxon>
        <taxon>Fungi</taxon>
        <taxon>Dikarya</taxon>
        <taxon>Ascomycota</taxon>
        <taxon>Pezizomycotina</taxon>
        <taxon>Dothideomycetes</taxon>
        <taxon>Pleosporomycetidae</taxon>
        <taxon>Pleosporales</taxon>
        <taxon>Pleosporineae</taxon>
        <taxon>Pleosporaceae</taxon>
        <taxon>Pyrenophora</taxon>
    </lineage>
</organism>
<dbReference type="KEGG" id="ptrr:90955003"/>
<comment type="caution">
    <text evidence="1">The sequence shown here is derived from an EMBL/GenBank/DDBJ whole genome shotgun (WGS) entry which is preliminary data.</text>
</comment>
<name>A0A5M9KUS4_9PLEO</name>
<dbReference type="GeneID" id="90955003"/>
<dbReference type="AlphaFoldDB" id="A0A5M9KUS4"/>
<evidence type="ECO:0000313" key="2">
    <source>
        <dbReference type="Proteomes" id="UP000245464"/>
    </source>
</evidence>
<evidence type="ECO:0000313" key="1">
    <source>
        <dbReference type="EMBL" id="KAF7565684.1"/>
    </source>
</evidence>
<proteinExistence type="predicted"/>
<gene>
    <name evidence="1" type="ORF">PtrM4_051180</name>
</gene>
<dbReference type="EMBL" id="NQIK02000010">
    <property type="protein sequence ID" value="KAF7565684.1"/>
    <property type="molecule type" value="Genomic_DNA"/>
</dbReference>
<reference evidence="1" key="1">
    <citation type="journal article" date="2018" name="BMC Genomics">
        <title>Comparative genomics of the wheat fungal pathogen Pyrenophora tritici-repentis reveals chromosomal variations and genome plasticity.</title>
        <authorList>
            <person name="Moolhuijzen P."/>
            <person name="See P.T."/>
            <person name="Hane J.K."/>
            <person name="Shi G."/>
            <person name="Liu Z."/>
            <person name="Oliver R.P."/>
            <person name="Moffat C.S."/>
        </authorList>
    </citation>
    <scope>NUCLEOTIDE SEQUENCE [LARGE SCALE GENOMIC DNA]</scope>
    <source>
        <strain evidence="1">M4</strain>
    </source>
</reference>
<dbReference type="RefSeq" id="XP_065959467.1">
    <property type="nucleotide sequence ID" value="XM_066104903.1"/>
</dbReference>
<dbReference type="Proteomes" id="UP000245464">
    <property type="component" value="Chromosome 10"/>
</dbReference>
<accession>A0A5M9KUS4</accession>
<protein>
    <submittedName>
        <fullName evidence="1">Uncharacterized protein</fullName>
    </submittedName>
</protein>
<sequence length="78" mass="8543">MRIWTQAHEGGVGAIGLSDAFRGFALDVVTDWTFGQSTKCMKTFDATIRVDGSSTILARWIAYLQIFSKGTLPCIGQK</sequence>